<evidence type="ECO:0000313" key="2">
    <source>
        <dbReference type="Proteomes" id="UP000005475"/>
    </source>
</evidence>
<proteinExistence type="predicted"/>
<name>A0AAN3D975_BACO1</name>
<organism evidence="1 2">
    <name type="scientific">Bacteroides ovatus (strain ATCC 8483 / DSM 1896 / JCM 5824 / BCRC 10623 / CCUG 4943 / NCTC 11153)</name>
    <dbReference type="NCBI Taxonomy" id="411476"/>
    <lineage>
        <taxon>Bacteria</taxon>
        <taxon>Pseudomonadati</taxon>
        <taxon>Bacteroidota</taxon>
        <taxon>Bacteroidia</taxon>
        <taxon>Bacteroidales</taxon>
        <taxon>Bacteroidaceae</taxon>
        <taxon>Bacteroides</taxon>
    </lineage>
</organism>
<dbReference type="AlphaFoldDB" id="A0AAN3D975"/>
<comment type="caution">
    <text evidence="1">The sequence shown here is derived from an EMBL/GenBank/DDBJ whole genome shotgun (WGS) entry which is preliminary data.</text>
</comment>
<gene>
    <name evidence="1" type="ORF">BACOVA_01496</name>
</gene>
<accession>A0AAN3D975</accession>
<protein>
    <submittedName>
        <fullName evidence="1">Uncharacterized protein</fullName>
    </submittedName>
</protein>
<reference evidence="1 2" key="1">
    <citation type="submission" date="2007-03" db="EMBL/GenBank/DDBJ databases">
        <authorList>
            <person name="Fulton L."/>
            <person name="Clifton S."/>
            <person name="Fulton B."/>
            <person name="Xu J."/>
            <person name="Minx P."/>
            <person name="Pepin K.H."/>
            <person name="Johnson M."/>
            <person name="Thiruvilangam P."/>
            <person name="Bhonagiri V."/>
            <person name="Nash W.E."/>
            <person name="Mardis E.R."/>
            <person name="Wilson R.K."/>
        </authorList>
    </citation>
    <scope>NUCLEOTIDE SEQUENCE [LARGE SCALE GENOMIC DNA]</scope>
    <source>
        <strain evidence="2">ATCC 8483 / DSM 1896 / JCM 5824 / BCRC 10623 / CCUG 4943 / NCTC 11153</strain>
    </source>
</reference>
<evidence type="ECO:0000313" key="1">
    <source>
        <dbReference type="EMBL" id="EDO12682.1"/>
    </source>
</evidence>
<dbReference type="Proteomes" id="UP000005475">
    <property type="component" value="Unassembled WGS sequence"/>
</dbReference>
<sequence>MIKIVLMNRILLLLLTNLHSSIIQLPIKVYLKVT</sequence>
<dbReference type="EMBL" id="AAXF02000044">
    <property type="protein sequence ID" value="EDO12682.1"/>
    <property type="molecule type" value="Genomic_DNA"/>
</dbReference>
<reference evidence="2" key="2">
    <citation type="submission" date="2007-04" db="EMBL/GenBank/DDBJ databases">
        <title>Draft genome sequence of Bacteroides ovatus (ATCC 8483).</title>
        <authorList>
            <person name="Sudarsanam P."/>
            <person name="Ley R."/>
            <person name="Guruge J."/>
            <person name="Turnbaugh P.J."/>
            <person name="Mahowald M."/>
            <person name="Liep D."/>
            <person name="Gordon J."/>
        </authorList>
    </citation>
    <scope>NUCLEOTIDE SEQUENCE [LARGE SCALE GENOMIC DNA]</scope>
    <source>
        <strain evidence="2">ATCC 8483 / DSM 1896 / JCM 5824 / BCRC 10623 / CCUG 4943 / NCTC 11153</strain>
    </source>
</reference>